<comment type="pathway">
    <text evidence="2 14">Protein modification; protein glycosylation.</text>
</comment>
<evidence type="ECO:0000256" key="11">
    <source>
        <dbReference type="ARBA" id="ARBA00044743"/>
    </source>
</evidence>
<dbReference type="STRING" id="763406.A0A1E3NLV4"/>
<evidence type="ECO:0000313" key="15">
    <source>
        <dbReference type="EMBL" id="ODQ46323.1"/>
    </source>
</evidence>
<feature type="transmembrane region" description="Helical" evidence="14">
    <location>
        <begin position="421"/>
        <end position="442"/>
    </location>
</feature>
<keyword evidence="9 14" id="KW-1133">Transmembrane helix</keyword>
<feature type="transmembrane region" description="Helical" evidence="14">
    <location>
        <begin position="298"/>
        <end position="317"/>
    </location>
</feature>
<evidence type="ECO:0000256" key="9">
    <source>
        <dbReference type="ARBA" id="ARBA00022989"/>
    </source>
</evidence>
<feature type="transmembrane region" description="Helical" evidence="14">
    <location>
        <begin position="204"/>
        <end position="227"/>
    </location>
</feature>
<dbReference type="UniPathway" id="UPA00378"/>
<dbReference type="PANTHER" id="PTHR12646">
    <property type="entry name" value="NOT56 - RELATED"/>
    <property type="match status" value="1"/>
</dbReference>
<evidence type="ECO:0000256" key="3">
    <source>
        <dbReference type="ARBA" id="ARBA00011964"/>
    </source>
</evidence>
<dbReference type="GO" id="GO:0006488">
    <property type="term" value="P:dolichol-linked oligosaccharide biosynthetic process"/>
    <property type="evidence" value="ECO:0007669"/>
    <property type="project" value="EnsemblFungi"/>
</dbReference>
<sequence>MSAVSQRRVHVTAITENRPGILQKAYRTIKHLIWTVLYDPDIVGPVCVLLFLLEAMLLEFIIIKVPYTEIDYSTYMQQIGQIERGQFDYSKIKGDTGPIVYPAGYVFIYSWMKVVTDGMNNIGKGQELFRLLYLVSLALTFLIYIQASGIKKIRPYQLYLLVLSKRLHSIYVLRLFNDCFATFFVLGTIFLLQVAAKLKSKSYCFGVSVKMNALLYLPGLVIVLYFLNDENLVKLSGMILFGVVVEIGINFQFLTQSATVRSNFIHNAFDFGRQFMYKWTVNWRFVDKETFQSKSFHNLLLALHVSVLLLFVFARWLHRRETGKAPTELVLRDGLLRFYKNTMDPKHAILHPAGGARYVALVMMTSNLVGVLFARSLHYQFLSWYYYSVPFLLGEAGFPLALSVLLVAVHEWTWNAYPSTAASSISLVCVLSVLTFRLLFAISPPPPTSDKAKHE</sequence>
<dbReference type="EC" id="2.4.1.258" evidence="3 14"/>
<evidence type="ECO:0000256" key="2">
    <source>
        <dbReference type="ARBA" id="ARBA00004922"/>
    </source>
</evidence>
<evidence type="ECO:0000256" key="7">
    <source>
        <dbReference type="ARBA" id="ARBA00022692"/>
    </source>
</evidence>
<feature type="transmembrane region" description="Helical" evidence="14">
    <location>
        <begin position="42"/>
        <end position="63"/>
    </location>
</feature>
<dbReference type="Proteomes" id="UP000094455">
    <property type="component" value="Unassembled WGS sequence"/>
</dbReference>
<dbReference type="GeneID" id="30179479"/>
<name>A0A1E3NLV4_9ASCO</name>
<keyword evidence="5 14" id="KW-0328">Glycosyltransferase</keyword>
<dbReference type="RefSeq" id="XP_019017436.1">
    <property type="nucleotide sequence ID" value="XM_019162792.1"/>
</dbReference>
<dbReference type="AlphaFoldDB" id="A0A1E3NLV4"/>
<proteinExistence type="inferred from homology"/>
<keyword evidence="6 14" id="KW-0808">Transferase</keyword>
<feature type="transmembrane region" description="Helical" evidence="14">
    <location>
        <begin position="131"/>
        <end position="150"/>
    </location>
</feature>
<evidence type="ECO:0000256" key="6">
    <source>
        <dbReference type="ARBA" id="ARBA00022679"/>
    </source>
</evidence>
<gene>
    <name evidence="15" type="ORF">PICMEDRAFT_32908</name>
</gene>
<comment type="function">
    <text evidence="11 14">Dol-P-Man:Man(5)GlcNAc(2)-PP-Dol alpha-1,3-mannosyltransferase that operates in the biosynthetic pathway of dolichol-linked oligosaccharides, the glycan precursors employed in protein asparagine (N)-glycosylation. The assembly of dolichol-linked oligosaccharides begins on the cytosolic side of the endoplasmic reticulum membrane and finishes in its lumen. The sequential addition of sugars to dolichol pyrophosphate produces dolichol-linked oligosaccharides containing fourteen sugars, including two GlcNAcs, nine mannoses and three glucoses. Once assembled, the oligosaccharide is transferred from the lipid to nascent proteins by oligosaccharyltransferases. In the lumen of the endoplasmic reticulum, adds the first dolichyl beta-D-mannosyl phosphate derived mannose in an alpha-1,3 linkage to Man(5)GlcNAc(2)-PP-dolichol to produce Man(6)GlcNAc(2)-PP-dolichol.</text>
</comment>
<evidence type="ECO:0000256" key="10">
    <source>
        <dbReference type="ARBA" id="ARBA00023136"/>
    </source>
</evidence>
<organism evidence="15 16">
    <name type="scientific">Pichia membranifaciens NRRL Y-2026</name>
    <dbReference type="NCBI Taxonomy" id="763406"/>
    <lineage>
        <taxon>Eukaryota</taxon>
        <taxon>Fungi</taxon>
        <taxon>Dikarya</taxon>
        <taxon>Ascomycota</taxon>
        <taxon>Saccharomycotina</taxon>
        <taxon>Pichiomycetes</taxon>
        <taxon>Pichiales</taxon>
        <taxon>Pichiaceae</taxon>
        <taxon>Pichia</taxon>
    </lineage>
</organism>
<dbReference type="OrthoDB" id="20028at2759"/>
<dbReference type="PANTHER" id="PTHR12646:SF0">
    <property type="entry name" value="DOL-P-MAN:MAN(5)GLCNAC(2)-PP-DOL ALPHA-1,3-MANNOSYLTRANSFERASE"/>
    <property type="match status" value="1"/>
</dbReference>
<dbReference type="EMBL" id="KV454003">
    <property type="protein sequence ID" value="ODQ46323.1"/>
    <property type="molecule type" value="Genomic_DNA"/>
</dbReference>
<evidence type="ECO:0000313" key="16">
    <source>
        <dbReference type="Proteomes" id="UP000094455"/>
    </source>
</evidence>
<comment type="similarity">
    <text evidence="13">Belongs to the glycosyltransferase ALG3 family.</text>
</comment>
<evidence type="ECO:0000256" key="14">
    <source>
        <dbReference type="RuleBase" id="RU364047"/>
    </source>
</evidence>
<reference evidence="15 16" key="1">
    <citation type="journal article" date="2016" name="Proc. Natl. Acad. Sci. U.S.A.">
        <title>Comparative genomics of biotechnologically important yeasts.</title>
        <authorList>
            <person name="Riley R."/>
            <person name="Haridas S."/>
            <person name="Wolfe K.H."/>
            <person name="Lopes M.R."/>
            <person name="Hittinger C.T."/>
            <person name="Goeker M."/>
            <person name="Salamov A.A."/>
            <person name="Wisecaver J.H."/>
            <person name="Long T.M."/>
            <person name="Calvey C.H."/>
            <person name="Aerts A.L."/>
            <person name="Barry K.W."/>
            <person name="Choi C."/>
            <person name="Clum A."/>
            <person name="Coughlan A.Y."/>
            <person name="Deshpande S."/>
            <person name="Douglass A.P."/>
            <person name="Hanson S.J."/>
            <person name="Klenk H.-P."/>
            <person name="LaButti K.M."/>
            <person name="Lapidus A."/>
            <person name="Lindquist E.A."/>
            <person name="Lipzen A.M."/>
            <person name="Meier-Kolthoff J.P."/>
            <person name="Ohm R.A."/>
            <person name="Otillar R.P."/>
            <person name="Pangilinan J.L."/>
            <person name="Peng Y."/>
            <person name="Rokas A."/>
            <person name="Rosa C.A."/>
            <person name="Scheuner C."/>
            <person name="Sibirny A.A."/>
            <person name="Slot J.C."/>
            <person name="Stielow J.B."/>
            <person name="Sun H."/>
            <person name="Kurtzman C.P."/>
            <person name="Blackwell M."/>
            <person name="Grigoriev I.V."/>
            <person name="Jeffries T.W."/>
        </authorList>
    </citation>
    <scope>NUCLEOTIDE SEQUENCE [LARGE SCALE GENOMIC DNA]</scope>
    <source>
        <strain evidence="15 16">NRRL Y-2026</strain>
    </source>
</reference>
<evidence type="ECO:0000256" key="8">
    <source>
        <dbReference type="ARBA" id="ARBA00022824"/>
    </source>
</evidence>
<comment type="catalytic activity">
    <reaction evidence="12 14">
        <text>an alpha-D-Man-(1-&gt;2)-alpha-D-Man-(1-&gt;2)-alpha-D-Man-(1-&gt;3)-[alpha-D-Man-(1-&gt;6)]-beta-D-Man-(1-&gt;4)-beta-D-GlcNAc-(1-&gt;4)-alpha-D-GlcNAc-diphospho-di-trans,poly-cis-dolichol + a di-trans,poly-cis-dolichyl beta-D-mannosyl phosphate = an alpha-D-Man-(1-&gt;2)-alpha-D-Man-(1-&gt;2)-alpha-D-Man-(1-&gt;3)-[alpha-D-Man-(1-&gt;3)-alpha-D-Man-(1-&gt;6)]-beta-D-Man-(1-&gt;4)-beta-D-GlcNAc-(1-&gt;4)-alpha-D-GlcNAc-diphospho-di-trans,poly-cis-dolichol + a di-trans,poly-cis-dolichyl phosphate + H(+)</text>
        <dbReference type="Rhea" id="RHEA:29527"/>
        <dbReference type="Rhea" id="RHEA-COMP:19498"/>
        <dbReference type="Rhea" id="RHEA-COMP:19501"/>
        <dbReference type="Rhea" id="RHEA-COMP:19516"/>
        <dbReference type="Rhea" id="RHEA-COMP:19517"/>
        <dbReference type="ChEBI" id="CHEBI:15378"/>
        <dbReference type="ChEBI" id="CHEBI:57683"/>
        <dbReference type="ChEBI" id="CHEBI:58211"/>
        <dbReference type="ChEBI" id="CHEBI:132515"/>
        <dbReference type="ChEBI" id="CHEBI:132516"/>
        <dbReference type="EC" id="2.4.1.258"/>
    </reaction>
    <physiologicalReaction direction="left-to-right" evidence="12 14">
        <dbReference type="Rhea" id="RHEA:29528"/>
    </physiologicalReaction>
</comment>
<evidence type="ECO:0000256" key="12">
    <source>
        <dbReference type="ARBA" id="ARBA00049506"/>
    </source>
</evidence>
<evidence type="ECO:0000256" key="13">
    <source>
        <dbReference type="ARBA" id="ARBA00093457"/>
    </source>
</evidence>
<keyword evidence="10 14" id="KW-0472">Membrane</keyword>
<protein>
    <recommendedName>
        <fullName evidence="4 14">Dol-P-Man:Man(5)GlcNAc(2)-PP-Dol alpha-1,3-mannosyltransferase</fullName>
        <ecNumber evidence="3 14">2.4.1.258</ecNumber>
    </recommendedName>
    <alternativeName>
        <fullName evidence="14">Dol-P-Man-dependent alpha(1-3)-mannosyltransferase</fullName>
    </alternativeName>
</protein>
<comment type="subcellular location">
    <subcellularLocation>
        <location evidence="1 14">Endoplasmic reticulum membrane</location>
        <topology evidence="1 14">Multi-pass membrane protein</topology>
    </subcellularLocation>
</comment>
<keyword evidence="7 14" id="KW-0812">Transmembrane</keyword>
<feature type="transmembrane region" description="Helical" evidence="14">
    <location>
        <begin position="385"/>
        <end position="409"/>
    </location>
</feature>
<feature type="transmembrane region" description="Helical" evidence="14">
    <location>
        <begin position="170"/>
        <end position="192"/>
    </location>
</feature>
<accession>A0A1E3NLV4</accession>
<dbReference type="GO" id="GO:0052925">
    <property type="term" value="F:dol-P-Man:Man(5)GlcNAc(2)-PP-Dol alpha-1,3-mannosyltransferase activity"/>
    <property type="evidence" value="ECO:0007669"/>
    <property type="project" value="UniProtKB-EC"/>
</dbReference>
<evidence type="ECO:0000256" key="5">
    <source>
        <dbReference type="ARBA" id="ARBA00022676"/>
    </source>
</evidence>
<evidence type="ECO:0000256" key="4">
    <source>
        <dbReference type="ARBA" id="ARBA00015561"/>
    </source>
</evidence>
<keyword evidence="8 14" id="KW-0256">Endoplasmic reticulum</keyword>
<evidence type="ECO:0000256" key="1">
    <source>
        <dbReference type="ARBA" id="ARBA00004477"/>
    </source>
</evidence>
<dbReference type="InterPro" id="IPR007873">
    <property type="entry name" value="Glycosyltransferase_ALG3"/>
</dbReference>
<feature type="transmembrane region" description="Helical" evidence="14">
    <location>
        <begin position="355"/>
        <end position="373"/>
    </location>
</feature>
<feature type="transmembrane region" description="Helical" evidence="14">
    <location>
        <begin position="233"/>
        <end position="254"/>
    </location>
</feature>
<dbReference type="Pfam" id="PF05208">
    <property type="entry name" value="ALG3"/>
    <property type="match status" value="1"/>
</dbReference>
<dbReference type="GO" id="GO:0005789">
    <property type="term" value="C:endoplasmic reticulum membrane"/>
    <property type="evidence" value="ECO:0007669"/>
    <property type="project" value="UniProtKB-SubCell"/>
</dbReference>
<keyword evidence="16" id="KW-1185">Reference proteome</keyword>